<organism evidence="5 6">
    <name type="scientific">Tanacetum coccineum</name>
    <dbReference type="NCBI Taxonomy" id="301880"/>
    <lineage>
        <taxon>Eukaryota</taxon>
        <taxon>Viridiplantae</taxon>
        <taxon>Streptophyta</taxon>
        <taxon>Embryophyta</taxon>
        <taxon>Tracheophyta</taxon>
        <taxon>Spermatophyta</taxon>
        <taxon>Magnoliopsida</taxon>
        <taxon>eudicotyledons</taxon>
        <taxon>Gunneridae</taxon>
        <taxon>Pentapetalae</taxon>
        <taxon>asterids</taxon>
        <taxon>campanulids</taxon>
        <taxon>Asterales</taxon>
        <taxon>Asteraceae</taxon>
        <taxon>Asteroideae</taxon>
        <taxon>Anthemideae</taxon>
        <taxon>Anthemidinae</taxon>
        <taxon>Tanacetum</taxon>
    </lineage>
</organism>
<name>A0ABQ4YER7_9ASTR</name>
<evidence type="ECO:0000256" key="1">
    <source>
        <dbReference type="PROSITE-ProRule" id="PRU00047"/>
    </source>
</evidence>
<evidence type="ECO:0000259" key="4">
    <source>
        <dbReference type="PROSITE" id="PS50158"/>
    </source>
</evidence>
<dbReference type="InterPro" id="IPR036875">
    <property type="entry name" value="Znf_CCHC_sf"/>
</dbReference>
<keyword evidence="2" id="KW-0175">Coiled coil</keyword>
<reference evidence="5" key="1">
    <citation type="journal article" date="2022" name="Int. J. Mol. Sci.">
        <title>Draft Genome of Tanacetum Coccineum: Genomic Comparison of Closely Related Tanacetum-Family Plants.</title>
        <authorList>
            <person name="Yamashiro T."/>
            <person name="Shiraishi A."/>
            <person name="Nakayama K."/>
            <person name="Satake H."/>
        </authorList>
    </citation>
    <scope>NUCLEOTIDE SEQUENCE</scope>
</reference>
<accession>A0ABQ4YER7</accession>
<comment type="caution">
    <text evidence="5">The sequence shown here is derived from an EMBL/GenBank/DDBJ whole genome shotgun (WGS) entry which is preliminary data.</text>
</comment>
<dbReference type="PROSITE" id="PS50158">
    <property type="entry name" value="ZF_CCHC"/>
    <property type="match status" value="1"/>
</dbReference>
<evidence type="ECO:0000313" key="5">
    <source>
        <dbReference type="EMBL" id="GJS75905.1"/>
    </source>
</evidence>
<keyword evidence="1" id="KW-0862">Zinc</keyword>
<dbReference type="SMART" id="SM00343">
    <property type="entry name" value="ZnF_C2HC"/>
    <property type="match status" value="2"/>
</dbReference>
<keyword evidence="1" id="KW-0479">Metal-binding</keyword>
<protein>
    <submittedName>
        <fullName evidence="5">Ribonuclease H-like domain-containing protein</fullName>
    </submittedName>
</protein>
<feature type="domain" description="CCHC-type" evidence="4">
    <location>
        <begin position="40"/>
        <end position="54"/>
    </location>
</feature>
<dbReference type="Pfam" id="PF00098">
    <property type="entry name" value="zf-CCHC"/>
    <property type="match status" value="1"/>
</dbReference>
<dbReference type="Gene3D" id="4.10.60.10">
    <property type="entry name" value="Zinc finger, CCHC-type"/>
    <property type="match status" value="1"/>
</dbReference>
<dbReference type="SUPFAM" id="SSF57756">
    <property type="entry name" value="Retrovirus zinc finger-like domains"/>
    <property type="match status" value="1"/>
</dbReference>
<evidence type="ECO:0000256" key="3">
    <source>
        <dbReference type="SAM" id="MobiDB-lite"/>
    </source>
</evidence>
<keyword evidence="1" id="KW-0863">Zinc-finger</keyword>
<sequence>MENGPTMIDVIAARRFIKRTDRQLDVNSQRVGFDRSKVECYNCHKYGHFARECKAPRNKENRGREINRRTMTVETPTENALVAQDGIRGYDWSYQAEEEYPINFTLMAHTSSGSSSSSDFEVDSCFKSCVKAYATLKEQYDIKLRDNALVKNKKKLEKAEKERDELKLTLEKFQNSSKSLNNLLESQVIDKFKTGLGYNAASSTAASSAVESFVNSSEMLENQEYNKSKSDKGYHAVPPPFTGNFIPRKPDLTFMDEIVESENMDVTTVVTPSNVKTVESNLESAGVKSNGDAVEPKTVRKNSFRPPVIEDWNSDDESEVEIIPKDKIVSSSTEKIKFVKTARETVEKVETSKQNKHYPRGNQRNWNNLMSQRLGSDFKMINKACFVCGSFEHLYYVCDKKVIRPVWNNSRRVNHKNFANKMTHPHPNRKFVPQAVLTRSGKISIAGASMPVSTAGLVQEITSSLRASKDKGKAIITESEPEQTASKLKERQQRARYEAAIKLQEQLDQEES</sequence>
<feature type="coiled-coil region" evidence="2">
    <location>
        <begin position="149"/>
        <end position="183"/>
    </location>
</feature>
<dbReference type="InterPro" id="IPR001878">
    <property type="entry name" value="Znf_CCHC"/>
</dbReference>
<evidence type="ECO:0000313" key="6">
    <source>
        <dbReference type="Proteomes" id="UP001151760"/>
    </source>
</evidence>
<proteinExistence type="predicted"/>
<keyword evidence="6" id="KW-1185">Reference proteome</keyword>
<reference evidence="5" key="2">
    <citation type="submission" date="2022-01" db="EMBL/GenBank/DDBJ databases">
        <authorList>
            <person name="Yamashiro T."/>
            <person name="Shiraishi A."/>
            <person name="Satake H."/>
            <person name="Nakayama K."/>
        </authorList>
    </citation>
    <scope>NUCLEOTIDE SEQUENCE</scope>
</reference>
<gene>
    <name evidence="5" type="ORF">Tco_0725786</name>
</gene>
<dbReference type="EMBL" id="BQNB010010337">
    <property type="protein sequence ID" value="GJS75905.1"/>
    <property type="molecule type" value="Genomic_DNA"/>
</dbReference>
<evidence type="ECO:0000256" key="2">
    <source>
        <dbReference type="SAM" id="Coils"/>
    </source>
</evidence>
<dbReference type="Proteomes" id="UP001151760">
    <property type="component" value="Unassembled WGS sequence"/>
</dbReference>
<feature type="region of interest" description="Disordered" evidence="3">
    <location>
        <begin position="469"/>
        <end position="491"/>
    </location>
</feature>